<dbReference type="OrthoDB" id="2305494at2759"/>
<dbReference type="Pfam" id="PF12937">
    <property type="entry name" value="F-box-like"/>
    <property type="match status" value="1"/>
</dbReference>
<evidence type="ECO:0000313" key="3">
    <source>
        <dbReference type="Proteomes" id="UP000266861"/>
    </source>
</evidence>
<name>A0A397JH55_9GLOM</name>
<evidence type="ECO:0000313" key="2">
    <source>
        <dbReference type="EMBL" id="RHZ84494.1"/>
    </source>
</evidence>
<organism evidence="2 3">
    <name type="scientific">Diversispora epigaea</name>
    <dbReference type="NCBI Taxonomy" id="1348612"/>
    <lineage>
        <taxon>Eukaryota</taxon>
        <taxon>Fungi</taxon>
        <taxon>Fungi incertae sedis</taxon>
        <taxon>Mucoromycota</taxon>
        <taxon>Glomeromycotina</taxon>
        <taxon>Glomeromycetes</taxon>
        <taxon>Diversisporales</taxon>
        <taxon>Diversisporaceae</taxon>
        <taxon>Diversispora</taxon>
    </lineage>
</organism>
<dbReference type="AlphaFoldDB" id="A0A397JH55"/>
<comment type="caution">
    <text evidence="2">The sequence shown here is derived from an EMBL/GenBank/DDBJ whole genome shotgun (WGS) entry which is preliminary data.</text>
</comment>
<dbReference type="EMBL" id="PQFF01000076">
    <property type="protein sequence ID" value="RHZ84494.1"/>
    <property type="molecule type" value="Genomic_DNA"/>
</dbReference>
<dbReference type="SUPFAM" id="SSF52047">
    <property type="entry name" value="RNI-like"/>
    <property type="match status" value="1"/>
</dbReference>
<dbReference type="Gene3D" id="3.80.10.10">
    <property type="entry name" value="Ribonuclease Inhibitor"/>
    <property type="match status" value="1"/>
</dbReference>
<dbReference type="InterPro" id="IPR001810">
    <property type="entry name" value="F-box_dom"/>
</dbReference>
<reference evidence="2 3" key="1">
    <citation type="submission" date="2018-08" db="EMBL/GenBank/DDBJ databases">
        <title>Genome and evolution of the arbuscular mycorrhizal fungus Diversispora epigaea (formerly Glomus versiforme) and its bacterial endosymbionts.</title>
        <authorList>
            <person name="Sun X."/>
            <person name="Fei Z."/>
            <person name="Harrison M."/>
        </authorList>
    </citation>
    <scope>NUCLEOTIDE SEQUENCE [LARGE SCALE GENOMIC DNA]</scope>
    <source>
        <strain evidence="2 3">IT104</strain>
    </source>
</reference>
<sequence>MTPPIPRDILAEIFSYLQDPHHMHDDKFTLYSCMNVNKSWCEIAVRYLWSDTANFISHPKAIIILLSFIPNKSKELLLQNGIPIKSLTRPPPLFNYPTFCKTLTISHVGYFWKSEEEPDIIDHNYKVHLITQELYKLFISKSPIIKRLTLLTHSIHLTHFSGAISSLSQLVEFVCDTNLSHDAFYGMAQICKHLKKLIVKQYHEDNQALSKLIKSQHNLTHVEIDTEFERDFIDYTLCSNNIGHALIKVAQSIRNLSLGGSQSCILMYTMKHFYNLKSFRLAHYGDYVDEMLENMNKEHFPNLGIFEVDYEAPKLLNLTRFVLNNNTNLEEISLYCSIPPDPEHSVLFNNAVAQNCKKLEFFTSFFVDTEFKDLKDILINCINLKALYIRTANNKLNGDKLLEILKHFASPQLSRLCVGGEWEFTTKKLEEFLEFMWKREGRPISIYHHYENIIDEEKEEAFEFTEEQTEIIRKYQMSDCDLDLVRLKEVFSCEWNPFYYDFSKYYYAAQNECPL</sequence>
<dbReference type="InterPro" id="IPR032675">
    <property type="entry name" value="LRR_dom_sf"/>
</dbReference>
<accession>A0A397JH55</accession>
<keyword evidence="3" id="KW-1185">Reference proteome</keyword>
<proteinExistence type="predicted"/>
<dbReference type="Proteomes" id="UP000266861">
    <property type="component" value="Unassembled WGS sequence"/>
</dbReference>
<protein>
    <recommendedName>
        <fullName evidence="1">F-box domain-containing protein</fullName>
    </recommendedName>
</protein>
<gene>
    <name evidence="2" type="ORF">Glove_80g39</name>
</gene>
<feature type="domain" description="F-box" evidence="1">
    <location>
        <begin position="5"/>
        <end position="50"/>
    </location>
</feature>
<evidence type="ECO:0000259" key="1">
    <source>
        <dbReference type="Pfam" id="PF12937"/>
    </source>
</evidence>